<evidence type="ECO:0000259" key="2">
    <source>
        <dbReference type="Pfam" id="PF02518"/>
    </source>
</evidence>
<evidence type="ECO:0008006" key="6">
    <source>
        <dbReference type="Google" id="ProtNLM"/>
    </source>
</evidence>
<evidence type="ECO:0000259" key="3">
    <source>
        <dbReference type="Pfam" id="PF06580"/>
    </source>
</evidence>
<keyword evidence="1" id="KW-0472">Membrane</keyword>
<gene>
    <name evidence="4" type="ORF">AM1BK_13880</name>
</gene>
<dbReference type="Proteomes" id="UP000637074">
    <property type="component" value="Unassembled WGS sequence"/>
</dbReference>
<reference evidence="4 5" key="1">
    <citation type="journal article" date="2022" name="Int. J. Syst. Evol. Microbiol.">
        <title>Neobacillus kokaensis sp. nov., isolated from soil.</title>
        <authorList>
            <person name="Yuki K."/>
            <person name="Matsubara H."/>
            <person name="Yamaguchi S."/>
        </authorList>
    </citation>
    <scope>NUCLEOTIDE SEQUENCE [LARGE SCALE GENOMIC DNA]</scope>
    <source>
        <strain evidence="4 5">LOB 377</strain>
    </source>
</reference>
<dbReference type="PANTHER" id="PTHR34220">
    <property type="entry name" value="SENSOR HISTIDINE KINASE YPDA"/>
    <property type="match status" value="1"/>
</dbReference>
<dbReference type="InterPro" id="IPR010559">
    <property type="entry name" value="Sig_transdc_His_kin_internal"/>
</dbReference>
<feature type="transmembrane region" description="Helical" evidence="1">
    <location>
        <begin position="298"/>
        <end position="317"/>
    </location>
</feature>
<sequence length="914" mass="106631">MRKQKILNKTQYFHTFLLRFSIIAVFVLLLLLSSIYYMKIKNFIEERKESSIQLRIDQISYELQTEFNKVYDTIDNLKTNEIVIRYLDELSGSALSPSEKYHQLGSLEDYLYTIRQNNKLIENILIITPKTQFSSDRKYIDFKFNGMKIKSEVEGNFHLINKGEANRSIELPTASKGDKNDASKFKDLNNSLMFGTNITSADGVNKGVILVFINPKNLDDNIFYADQIGIYDQNGRIFFKGKRVDEDIPKKMAAFKQAEKGLFLSRGDTGVYYSSIPYYNFQLIYEEPLGFYKKQMDLMWKMIIFTFLCSALAAYIFSRMVGRKVLRPLYRLIDSMKEYEESRNYSSLLQEKKNDGIKMSLRERFFFYFVITVLLPLLIFMVVIYVQTSELVSGDLQESYHSVHEKMARLMNNEINQRELLMARIAYNNNIQHYMLEHDAESIGQELIDKKQFLELGRNNIKIYDLSGRILYTNTQTQTRQLDAGFMRNLEGSSRKISYKLESDRFNNAIIVIGMPILSPLDYSNIGYITIDIESIQLAKLYSEWQKTGLEMLLADKRNRILSHQDPLKIGKMFDSRKSMHKDSSNYHEYSTEITGLDWKFISKYNYSNNQKQVNQLFINDFYLFFLIIMLLLLFAYWISKRMLRPIGQLNALFDTFDLKGSHHKVVERLSGIDEVDSLTQKFTKTVERMEELIHETLLTNQERIQLKYEKRELQLNALQAQINPHFLYNTLDNLIYLVEANETDKAIEMIASLSKLFRFITNREQVMISLRDELVYTKTYVKIMSYRFDNFECIWDVDDNLLNNKTVKLILQPVIENAIHHGARKTKNMVTIQISCKLKADQIHIIVKDNASGIKEEQLAVIKSQLASASLDKAGIYNVNGRIRLHFGDRYGLDIDSVWGEGTVVTIILPAVS</sequence>
<name>A0ABQ3N1V8_9BACI</name>
<dbReference type="RefSeq" id="WP_191271112.1">
    <property type="nucleotide sequence ID" value="NZ_BNDS01000004.1"/>
</dbReference>
<dbReference type="InterPro" id="IPR003594">
    <property type="entry name" value="HATPase_dom"/>
</dbReference>
<evidence type="ECO:0000313" key="5">
    <source>
        <dbReference type="Proteomes" id="UP000637074"/>
    </source>
</evidence>
<evidence type="ECO:0000256" key="1">
    <source>
        <dbReference type="SAM" id="Phobius"/>
    </source>
</evidence>
<proteinExistence type="predicted"/>
<dbReference type="Gene3D" id="3.30.565.10">
    <property type="entry name" value="Histidine kinase-like ATPase, C-terminal domain"/>
    <property type="match status" value="1"/>
</dbReference>
<feature type="transmembrane region" description="Helical" evidence="1">
    <location>
        <begin position="12"/>
        <end position="38"/>
    </location>
</feature>
<dbReference type="PANTHER" id="PTHR34220:SF7">
    <property type="entry name" value="SENSOR HISTIDINE KINASE YPDA"/>
    <property type="match status" value="1"/>
</dbReference>
<dbReference type="SUPFAM" id="SSF55874">
    <property type="entry name" value="ATPase domain of HSP90 chaperone/DNA topoisomerase II/histidine kinase"/>
    <property type="match status" value="1"/>
</dbReference>
<dbReference type="Pfam" id="PF06580">
    <property type="entry name" value="His_kinase"/>
    <property type="match status" value="1"/>
</dbReference>
<feature type="domain" description="Histidine kinase/HSP90-like ATPase" evidence="2">
    <location>
        <begin position="807"/>
        <end position="912"/>
    </location>
</feature>
<dbReference type="InterPro" id="IPR036890">
    <property type="entry name" value="HATPase_C_sf"/>
</dbReference>
<evidence type="ECO:0000313" key="4">
    <source>
        <dbReference type="EMBL" id="GHH97845.1"/>
    </source>
</evidence>
<feature type="transmembrane region" description="Helical" evidence="1">
    <location>
        <begin position="365"/>
        <end position="386"/>
    </location>
</feature>
<accession>A0ABQ3N1V8</accession>
<dbReference type="Pfam" id="PF02518">
    <property type="entry name" value="HATPase_c"/>
    <property type="match status" value="1"/>
</dbReference>
<keyword evidence="1" id="KW-1133">Transmembrane helix</keyword>
<protein>
    <recommendedName>
        <fullName evidence="6">HAMP domain-containing protein</fullName>
    </recommendedName>
</protein>
<dbReference type="EMBL" id="BNDS01000004">
    <property type="protein sequence ID" value="GHH97845.1"/>
    <property type="molecule type" value="Genomic_DNA"/>
</dbReference>
<dbReference type="InterPro" id="IPR050640">
    <property type="entry name" value="Bact_2-comp_sensor_kinase"/>
</dbReference>
<feature type="transmembrane region" description="Helical" evidence="1">
    <location>
        <begin position="622"/>
        <end position="639"/>
    </location>
</feature>
<organism evidence="4 5">
    <name type="scientific">Neobacillus kokaensis</name>
    <dbReference type="NCBI Taxonomy" id="2759023"/>
    <lineage>
        <taxon>Bacteria</taxon>
        <taxon>Bacillati</taxon>
        <taxon>Bacillota</taxon>
        <taxon>Bacilli</taxon>
        <taxon>Bacillales</taxon>
        <taxon>Bacillaceae</taxon>
        <taxon>Neobacillus</taxon>
    </lineage>
</organism>
<feature type="domain" description="Signal transduction histidine kinase internal region" evidence="3">
    <location>
        <begin position="715"/>
        <end position="791"/>
    </location>
</feature>
<keyword evidence="5" id="KW-1185">Reference proteome</keyword>
<dbReference type="Gene3D" id="6.10.340.10">
    <property type="match status" value="1"/>
</dbReference>
<keyword evidence="1" id="KW-0812">Transmembrane</keyword>
<comment type="caution">
    <text evidence="4">The sequence shown here is derived from an EMBL/GenBank/DDBJ whole genome shotgun (WGS) entry which is preliminary data.</text>
</comment>